<keyword evidence="2" id="KW-1185">Reference proteome</keyword>
<protein>
    <recommendedName>
        <fullName evidence="3">HEAT repeat domain-containing protein</fullName>
    </recommendedName>
</protein>
<dbReference type="KEGG" id="fop:FNB79_09815"/>
<dbReference type="EMBL" id="CP041637">
    <property type="protein sequence ID" value="QDO94254.1"/>
    <property type="molecule type" value="Genomic_DNA"/>
</dbReference>
<evidence type="ECO:0000313" key="2">
    <source>
        <dbReference type="Proteomes" id="UP000319209"/>
    </source>
</evidence>
<dbReference type="OrthoDB" id="1445772at2"/>
<accession>A0A516GRW2</accession>
<proteinExistence type="predicted"/>
<organism evidence="1 2">
    <name type="scientific">Formosa sediminum</name>
    <dbReference type="NCBI Taxonomy" id="2594004"/>
    <lineage>
        <taxon>Bacteria</taxon>
        <taxon>Pseudomonadati</taxon>
        <taxon>Bacteroidota</taxon>
        <taxon>Flavobacteriia</taxon>
        <taxon>Flavobacteriales</taxon>
        <taxon>Flavobacteriaceae</taxon>
        <taxon>Formosa</taxon>
    </lineage>
</organism>
<reference evidence="1 2" key="1">
    <citation type="submission" date="2019-07" db="EMBL/GenBank/DDBJ databases">
        <title>Genome sequencing for Formosa sp. PS13.</title>
        <authorList>
            <person name="Park S.-J."/>
        </authorList>
    </citation>
    <scope>NUCLEOTIDE SEQUENCE [LARGE SCALE GENOMIC DNA]</scope>
    <source>
        <strain evidence="1 2">PS13</strain>
    </source>
</reference>
<sequence length="121" mass="14231">MNIENLKEKYLNLTKTCAETDYTDKKSVRKNNSSVNEMYKIIELISKNDNSFEILKFAELLTVNENRTNLWVATHMLERLNVDKKTEQKALKIIKRVANENGTEAIGYKNWLTDYKLKIRT</sequence>
<dbReference type="Proteomes" id="UP000319209">
    <property type="component" value="Chromosome"/>
</dbReference>
<dbReference type="RefSeq" id="WP_143381139.1">
    <property type="nucleotide sequence ID" value="NZ_CP041637.1"/>
</dbReference>
<evidence type="ECO:0008006" key="3">
    <source>
        <dbReference type="Google" id="ProtNLM"/>
    </source>
</evidence>
<evidence type="ECO:0000313" key="1">
    <source>
        <dbReference type="EMBL" id="QDO94254.1"/>
    </source>
</evidence>
<name>A0A516GRW2_9FLAO</name>
<dbReference type="AlphaFoldDB" id="A0A516GRW2"/>
<gene>
    <name evidence="1" type="ORF">FNB79_09815</name>
</gene>